<name>A0A0A9FCR2_ARUDO</name>
<proteinExistence type="predicted"/>
<protein>
    <submittedName>
        <fullName evidence="1">Uncharacterized protein</fullName>
    </submittedName>
</protein>
<organism evidence="1">
    <name type="scientific">Arundo donax</name>
    <name type="common">Giant reed</name>
    <name type="synonym">Donax arundinaceus</name>
    <dbReference type="NCBI Taxonomy" id="35708"/>
    <lineage>
        <taxon>Eukaryota</taxon>
        <taxon>Viridiplantae</taxon>
        <taxon>Streptophyta</taxon>
        <taxon>Embryophyta</taxon>
        <taxon>Tracheophyta</taxon>
        <taxon>Spermatophyta</taxon>
        <taxon>Magnoliopsida</taxon>
        <taxon>Liliopsida</taxon>
        <taxon>Poales</taxon>
        <taxon>Poaceae</taxon>
        <taxon>PACMAD clade</taxon>
        <taxon>Arundinoideae</taxon>
        <taxon>Arundineae</taxon>
        <taxon>Arundo</taxon>
    </lineage>
</organism>
<dbReference type="EMBL" id="GBRH01187799">
    <property type="protein sequence ID" value="JAE10097.1"/>
    <property type="molecule type" value="Transcribed_RNA"/>
</dbReference>
<sequence>MLEPTPQRSCGFPC</sequence>
<reference evidence="1" key="1">
    <citation type="submission" date="2014-09" db="EMBL/GenBank/DDBJ databases">
        <authorList>
            <person name="Magalhaes I.L.F."/>
            <person name="Oliveira U."/>
            <person name="Santos F.R."/>
            <person name="Vidigal T.H.D.A."/>
            <person name="Brescovit A.D."/>
            <person name="Santos A.J."/>
        </authorList>
    </citation>
    <scope>NUCLEOTIDE SEQUENCE</scope>
    <source>
        <tissue evidence="1">Shoot tissue taken approximately 20 cm above the soil surface</tissue>
    </source>
</reference>
<evidence type="ECO:0000313" key="1">
    <source>
        <dbReference type="EMBL" id="JAE10097.1"/>
    </source>
</evidence>
<reference evidence="1" key="2">
    <citation type="journal article" date="2015" name="Data Brief">
        <title>Shoot transcriptome of the giant reed, Arundo donax.</title>
        <authorList>
            <person name="Barrero R.A."/>
            <person name="Guerrero F.D."/>
            <person name="Moolhuijzen P."/>
            <person name="Goolsby J.A."/>
            <person name="Tidwell J."/>
            <person name="Bellgard S.E."/>
            <person name="Bellgard M.I."/>
        </authorList>
    </citation>
    <scope>NUCLEOTIDE SEQUENCE</scope>
    <source>
        <tissue evidence="1">Shoot tissue taken approximately 20 cm above the soil surface</tissue>
    </source>
</reference>
<accession>A0A0A9FCR2</accession>